<dbReference type="GO" id="GO:0020037">
    <property type="term" value="F:heme binding"/>
    <property type="evidence" value="ECO:0007669"/>
    <property type="project" value="InterPro"/>
</dbReference>
<dbReference type="AlphaFoldDB" id="A0A061FZ79"/>
<sequence>MATMLASCGFLLTALVPWGDQWKKMRKGVASNIIKPARLSWLLHKRTQEADNLVRFIYNQCINPENGSSNGSVINLRLAVRQCIGNDIRKMMFNKRYFGNGKEDGGLDTKKKNT</sequence>
<protein>
    <submittedName>
        <fullName evidence="2">Cytochrome p450 79a2, putative</fullName>
    </submittedName>
</protein>
<dbReference type="SUPFAM" id="SSF48264">
    <property type="entry name" value="Cytochrome P450"/>
    <property type="match status" value="1"/>
</dbReference>
<dbReference type="InParanoid" id="A0A061FZ79"/>
<evidence type="ECO:0000313" key="3">
    <source>
        <dbReference type="Proteomes" id="UP000026915"/>
    </source>
</evidence>
<name>A0A061FZ79_THECC</name>
<evidence type="ECO:0000256" key="1">
    <source>
        <dbReference type="SAM" id="SignalP"/>
    </source>
</evidence>
<dbReference type="GO" id="GO:0005506">
    <property type="term" value="F:iron ion binding"/>
    <property type="evidence" value="ECO:0007669"/>
    <property type="project" value="InterPro"/>
</dbReference>
<dbReference type="STRING" id="3641.A0A061FZ79"/>
<dbReference type="InterPro" id="IPR036396">
    <property type="entry name" value="Cyt_P450_sf"/>
</dbReference>
<feature type="chain" id="PRO_5001598683" evidence="1">
    <location>
        <begin position="22"/>
        <end position="114"/>
    </location>
</feature>
<dbReference type="OMA" id="CIGNDIR"/>
<organism evidence="2 3">
    <name type="scientific">Theobroma cacao</name>
    <name type="common">Cacao</name>
    <name type="synonym">Cocoa</name>
    <dbReference type="NCBI Taxonomy" id="3641"/>
    <lineage>
        <taxon>Eukaryota</taxon>
        <taxon>Viridiplantae</taxon>
        <taxon>Streptophyta</taxon>
        <taxon>Embryophyta</taxon>
        <taxon>Tracheophyta</taxon>
        <taxon>Spermatophyta</taxon>
        <taxon>Magnoliopsida</taxon>
        <taxon>eudicotyledons</taxon>
        <taxon>Gunneridae</taxon>
        <taxon>Pentapetalae</taxon>
        <taxon>rosids</taxon>
        <taxon>malvids</taxon>
        <taxon>Malvales</taxon>
        <taxon>Malvaceae</taxon>
        <taxon>Byttnerioideae</taxon>
        <taxon>Theobroma</taxon>
    </lineage>
</organism>
<dbReference type="GO" id="GO:0004497">
    <property type="term" value="F:monooxygenase activity"/>
    <property type="evidence" value="ECO:0007669"/>
    <property type="project" value="InterPro"/>
</dbReference>
<dbReference type="GO" id="GO:0016705">
    <property type="term" value="F:oxidoreductase activity, acting on paired donors, with incorporation or reduction of molecular oxygen"/>
    <property type="evidence" value="ECO:0007669"/>
    <property type="project" value="InterPro"/>
</dbReference>
<keyword evidence="3" id="KW-1185">Reference proteome</keyword>
<dbReference type="EMBL" id="CM001888">
    <property type="protein sequence ID" value="EOY20109.1"/>
    <property type="molecule type" value="Genomic_DNA"/>
</dbReference>
<dbReference type="Proteomes" id="UP000026915">
    <property type="component" value="Chromosome 10"/>
</dbReference>
<accession>A0A061FZ79</accession>
<proteinExistence type="predicted"/>
<gene>
    <name evidence="2" type="ORF">TCM_045504</name>
</gene>
<dbReference type="Gramene" id="EOY20109">
    <property type="protein sequence ID" value="EOY20109"/>
    <property type="gene ID" value="TCM_045504"/>
</dbReference>
<reference evidence="2 3" key="1">
    <citation type="journal article" date="2013" name="Genome Biol.">
        <title>The genome sequence of the most widely cultivated cacao type and its use to identify candidate genes regulating pod color.</title>
        <authorList>
            <person name="Motamayor J.C."/>
            <person name="Mockaitis K."/>
            <person name="Schmutz J."/>
            <person name="Haiminen N."/>
            <person name="Iii D.L."/>
            <person name="Cornejo O."/>
            <person name="Findley S.D."/>
            <person name="Zheng P."/>
            <person name="Utro F."/>
            <person name="Royaert S."/>
            <person name="Saski C."/>
            <person name="Jenkins J."/>
            <person name="Podicheti R."/>
            <person name="Zhao M."/>
            <person name="Scheffler B.E."/>
            <person name="Stack J.C."/>
            <person name="Feltus F.A."/>
            <person name="Mustiga G.M."/>
            <person name="Amores F."/>
            <person name="Phillips W."/>
            <person name="Marelli J.P."/>
            <person name="May G.D."/>
            <person name="Shapiro H."/>
            <person name="Ma J."/>
            <person name="Bustamante C.D."/>
            <person name="Schnell R.J."/>
            <person name="Main D."/>
            <person name="Gilbert D."/>
            <person name="Parida L."/>
            <person name="Kuhn D.N."/>
        </authorList>
    </citation>
    <scope>NUCLEOTIDE SEQUENCE [LARGE SCALE GENOMIC DNA]</scope>
    <source>
        <strain evidence="3">cv. Matina 1-6</strain>
    </source>
</reference>
<keyword evidence="1" id="KW-0732">Signal</keyword>
<evidence type="ECO:0000313" key="2">
    <source>
        <dbReference type="EMBL" id="EOY20109.1"/>
    </source>
</evidence>
<feature type="signal peptide" evidence="1">
    <location>
        <begin position="1"/>
        <end position="21"/>
    </location>
</feature>
<dbReference type="HOGENOM" id="CLU_2125552_0_0_1"/>
<dbReference type="eggNOG" id="KOG0156">
    <property type="taxonomic scope" value="Eukaryota"/>
</dbReference>
<dbReference type="Gene3D" id="1.10.630.10">
    <property type="entry name" value="Cytochrome P450"/>
    <property type="match status" value="1"/>
</dbReference>